<name>A0A0E9U9N5_ANGAN</name>
<dbReference type="AlphaFoldDB" id="A0A0E9U9N5"/>
<reference evidence="1" key="2">
    <citation type="journal article" date="2015" name="Fish Shellfish Immunol.">
        <title>Early steps in the European eel (Anguilla anguilla)-Vibrio vulnificus interaction in the gills: Role of the RtxA13 toxin.</title>
        <authorList>
            <person name="Callol A."/>
            <person name="Pajuelo D."/>
            <person name="Ebbesson L."/>
            <person name="Teles M."/>
            <person name="MacKenzie S."/>
            <person name="Amaro C."/>
        </authorList>
    </citation>
    <scope>NUCLEOTIDE SEQUENCE</scope>
</reference>
<protein>
    <submittedName>
        <fullName evidence="1">Uncharacterized protein</fullName>
    </submittedName>
</protein>
<proteinExistence type="predicted"/>
<evidence type="ECO:0000313" key="1">
    <source>
        <dbReference type="EMBL" id="JAH62546.1"/>
    </source>
</evidence>
<accession>A0A0E9U9N5</accession>
<sequence>MDSIRHDIYKWPFCPFPRCNVAGGA</sequence>
<organism evidence="1">
    <name type="scientific">Anguilla anguilla</name>
    <name type="common">European freshwater eel</name>
    <name type="synonym">Muraena anguilla</name>
    <dbReference type="NCBI Taxonomy" id="7936"/>
    <lineage>
        <taxon>Eukaryota</taxon>
        <taxon>Metazoa</taxon>
        <taxon>Chordata</taxon>
        <taxon>Craniata</taxon>
        <taxon>Vertebrata</taxon>
        <taxon>Euteleostomi</taxon>
        <taxon>Actinopterygii</taxon>
        <taxon>Neopterygii</taxon>
        <taxon>Teleostei</taxon>
        <taxon>Anguilliformes</taxon>
        <taxon>Anguillidae</taxon>
        <taxon>Anguilla</taxon>
    </lineage>
</organism>
<reference evidence="1" key="1">
    <citation type="submission" date="2014-11" db="EMBL/GenBank/DDBJ databases">
        <authorList>
            <person name="Amaro Gonzalez C."/>
        </authorList>
    </citation>
    <scope>NUCLEOTIDE SEQUENCE</scope>
</reference>
<dbReference type="EMBL" id="GBXM01046031">
    <property type="protein sequence ID" value="JAH62546.1"/>
    <property type="molecule type" value="Transcribed_RNA"/>
</dbReference>